<keyword evidence="4" id="KW-0458">Lysosome</keyword>
<evidence type="ECO:0000256" key="3">
    <source>
        <dbReference type="ARBA" id="ARBA00023136"/>
    </source>
</evidence>
<keyword evidence="8" id="KW-1185">Reference proteome</keyword>
<accession>A0A0E0EHX5</accession>
<dbReference type="eggNOG" id="KOG4523">
    <property type="taxonomic scope" value="Eukaryota"/>
</dbReference>
<feature type="region of interest" description="Disordered" evidence="6">
    <location>
        <begin position="165"/>
        <end position="215"/>
    </location>
</feature>
<feature type="compositionally biased region" description="Polar residues" evidence="6">
    <location>
        <begin position="124"/>
        <end position="138"/>
    </location>
</feature>
<dbReference type="AlphaFoldDB" id="A0A0E0EHX5"/>
<protein>
    <submittedName>
        <fullName evidence="7">Uncharacterized protein</fullName>
    </submittedName>
</protein>
<feature type="coiled-coil region" evidence="5">
    <location>
        <begin position="239"/>
        <end position="273"/>
    </location>
</feature>
<proteinExistence type="inferred from homology"/>
<evidence type="ECO:0000256" key="4">
    <source>
        <dbReference type="ARBA" id="ARBA00023228"/>
    </source>
</evidence>
<evidence type="ECO:0000313" key="8">
    <source>
        <dbReference type="Proteomes" id="UP000008021"/>
    </source>
</evidence>
<reference evidence="7" key="2">
    <citation type="submission" date="2018-05" db="EMBL/GenBank/DDBJ databases">
        <title>OmerRS3 (Oryza meridionalis Reference Sequence Version 3).</title>
        <authorList>
            <person name="Zhang J."/>
            <person name="Kudrna D."/>
            <person name="Lee S."/>
            <person name="Talag J."/>
            <person name="Welchert J."/>
            <person name="Wing R.A."/>
        </authorList>
    </citation>
    <scope>NUCLEOTIDE SEQUENCE [LARGE SCALE GENOMIC DNA]</scope>
    <source>
        <strain evidence="7">cv. OR44</strain>
    </source>
</reference>
<evidence type="ECO:0000256" key="2">
    <source>
        <dbReference type="ARBA" id="ARBA00010463"/>
    </source>
</evidence>
<organism evidence="7">
    <name type="scientific">Oryza meridionalis</name>
    <dbReference type="NCBI Taxonomy" id="40149"/>
    <lineage>
        <taxon>Eukaryota</taxon>
        <taxon>Viridiplantae</taxon>
        <taxon>Streptophyta</taxon>
        <taxon>Embryophyta</taxon>
        <taxon>Tracheophyta</taxon>
        <taxon>Spermatophyta</taxon>
        <taxon>Magnoliopsida</taxon>
        <taxon>Liliopsida</taxon>
        <taxon>Poales</taxon>
        <taxon>Poaceae</taxon>
        <taxon>BOP clade</taxon>
        <taxon>Oryzoideae</taxon>
        <taxon>Oryzeae</taxon>
        <taxon>Oryzinae</taxon>
        <taxon>Oryza</taxon>
    </lineage>
</organism>
<feature type="region of interest" description="Disordered" evidence="6">
    <location>
        <begin position="423"/>
        <end position="444"/>
    </location>
</feature>
<feature type="region of interest" description="Disordered" evidence="6">
    <location>
        <begin position="121"/>
        <end position="151"/>
    </location>
</feature>
<evidence type="ECO:0000256" key="6">
    <source>
        <dbReference type="SAM" id="MobiDB-lite"/>
    </source>
</evidence>
<comment type="subcellular location">
    <subcellularLocation>
        <location evidence="1">Lysosome membrane</location>
    </subcellularLocation>
</comment>
<name>A0A0E0EHX5_9ORYZ</name>
<keyword evidence="5" id="KW-0175">Coiled coil</keyword>
<dbReference type="STRING" id="40149.A0A0E0EHX5"/>
<comment type="similarity">
    <text evidence="2">Belongs to the BORCS8 family.</text>
</comment>
<dbReference type="Pfam" id="PF10167">
    <property type="entry name" value="BORCS8"/>
    <property type="match status" value="1"/>
</dbReference>
<keyword evidence="3" id="KW-0472">Membrane</keyword>
<evidence type="ECO:0000313" key="7">
    <source>
        <dbReference type="EnsemblPlants" id="OMERI08G03020.1"/>
    </source>
</evidence>
<dbReference type="InterPro" id="IPR019320">
    <property type="entry name" value="BORCS8"/>
</dbReference>
<reference evidence="7" key="1">
    <citation type="submission" date="2015-04" db="UniProtKB">
        <authorList>
            <consortium name="EnsemblPlants"/>
        </authorList>
    </citation>
    <scope>IDENTIFICATION</scope>
</reference>
<evidence type="ECO:0000256" key="1">
    <source>
        <dbReference type="ARBA" id="ARBA00004656"/>
    </source>
</evidence>
<dbReference type="EnsemblPlants" id="OMERI08G03020.1">
    <property type="protein sequence ID" value="OMERI08G03020.1"/>
    <property type="gene ID" value="OMERI08G03020"/>
</dbReference>
<dbReference type="PANTHER" id="PTHR21146:SF0">
    <property type="entry name" value="BLOC-1-RELATED COMPLEX SUBUNIT 8"/>
    <property type="match status" value="1"/>
</dbReference>
<dbReference type="HOGENOM" id="CLU_617346_0_0_1"/>
<dbReference type="PANTHER" id="PTHR21146">
    <property type="entry name" value="MEF2B PROTEIN"/>
    <property type="match status" value="1"/>
</dbReference>
<dbReference type="Gramene" id="OMERI08G03020.1">
    <property type="protein sequence ID" value="OMERI08G03020.1"/>
    <property type="gene ID" value="OMERI08G03020"/>
</dbReference>
<dbReference type="GO" id="GO:0005765">
    <property type="term" value="C:lysosomal membrane"/>
    <property type="evidence" value="ECO:0007669"/>
    <property type="project" value="UniProtKB-SubCell"/>
</dbReference>
<sequence length="444" mass="47709">MQRNLSSISAAASPPSPLSPADGFLRVKEGVDEMIKYVANEPSVGLYFVQQHAQASMPLLLDVKGKVTEKIHEVTLHTEDIEDSICAVRSMAEFGLPIADDMIKDINKSLKIMSKTQPKRGLIQNPTWGFQSGKSSGTWEEDLGTTDGGSSRNYFSSMFNTAKQKASTLRWPQPDFGTKDDTTEESESSAAPESSQAGGHGASTPSDTEKDDLPVSSQLLDNNTATMKESSSTDISKSVENYNKFKEEQELKLQEWLRQSEEADDNKETSNEKTPAAVAVVEAFVHSTAADRSPCSGTAVALSGRFMTTVNSSFSVRSTSLPATSRQSNSQTRLATKYSRWSSASAMPGHTLRPAPNGIILISLLPVRSSSRTSPSPATAAAISSLSLSCIAGFLTRLASIHCNAVAVVSVPALMNSEQRLTISQSVSPRPPSSGMVRFTREST</sequence>
<evidence type="ECO:0000256" key="5">
    <source>
        <dbReference type="SAM" id="Coils"/>
    </source>
</evidence>
<dbReference type="Proteomes" id="UP000008021">
    <property type="component" value="Chromosome 8"/>
</dbReference>